<evidence type="ECO:0000256" key="1">
    <source>
        <dbReference type="ARBA" id="ARBA00022676"/>
    </source>
</evidence>
<dbReference type="InterPro" id="IPR009664">
    <property type="entry name" value="Ppnp"/>
</dbReference>
<dbReference type="SUPFAM" id="SSF51182">
    <property type="entry name" value="RmlC-like cupins"/>
    <property type="match status" value="1"/>
</dbReference>
<dbReference type="GO" id="GO:0004731">
    <property type="term" value="F:purine-nucleoside phosphorylase activity"/>
    <property type="evidence" value="ECO:0007669"/>
    <property type="project" value="UniProtKB-UniRule"/>
</dbReference>
<dbReference type="PANTHER" id="PTHR36540:SF1">
    <property type="entry name" value="PYRIMIDINE_PURINE NUCLEOSIDE PHOSPHORYLASE"/>
    <property type="match status" value="1"/>
</dbReference>
<evidence type="ECO:0000313" key="5">
    <source>
        <dbReference type="Proteomes" id="UP000285478"/>
    </source>
</evidence>
<dbReference type="KEGG" id="htr:EPV75_08240"/>
<dbReference type="Pfam" id="PF06865">
    <property type="entry name" value="Ppnp"/>
    <property type="match status" value="1"/>
</dbReference>
<dbReference type="FunFam" id="2.60.120.10:FF:000016">
    <property type="entry name" value="Pyrimidine/purine nucleoside phosphorylase"/>
    <property type="match status" value="1"/>
</dbReference>
<proteinExistence type="inferred from homology"/>
<sequence>MSQFENVTAVKAANIYYDGKVTSRTLLFSDGSKKTLGILLPGDYEFGTEAAEIMEMLAGEVEVLLPGETEWQTVVGGETFNVPANSKFGIKVKTVADYCCSYIE</sequence>
<keyword evidence="2 3" id="KW-0808">Transferase</keyword>
<dbReference type="GO" id="GO:0009032">
    <property type="term" value="F:thymidine phosphorylase activity"/>
    <property type="evidence" value="ECO:0007669"/>
    <property type="project" value="RHEA"/>
</dbReference>
<comment type="catalytic activity">
    <reaction evidence="3">
        <text>thymidine + phosphate = 2-deoxy-alpha-D-ribose 1-phosphate + thymine</text>
        <dbReference type="Rhea" id="RHEA:16037"/>
        <dbReference type="ChEBI" id="CHEBI:17748"/>
        <dbReference type="ChEBI" id="CHEBI:17821"/>
        <dbReference type="ChEBI" id="CHEBI:43474"/>
        <dbReference type="ChEBI" id="CHEBI:57259"/>
        <dbReference type="EC" id="2.4.2.2"/>
    </reaction>
</comment>
<keyword evidence="5" id="KW-1185">Reference proteome</keyword>
<comment type="catalytic activity">
    <reaction evidence="3">
        <text>uridine + phosphate = alpha-D-ribose 1-phosphate + uracil</text>
        <dbReference type="Rhea" id="RHEA:24388"/>
        <dbReference type="ChEBI" id="CHEBI:16704"/>
        <dbReference type="ChEBI" id="CHEBI:17568"/>
        <dbReference type="ChEBI" id="CHEBI:43474"/>
        <dbReference type="ChEBI" id="CHEBI:57720"/>
        <dbReference type="EC" id="2.4.2.2"/>
    </reaction>
</comment>
<dbReference type="PANTHER" id="PTHR36540">
    <property type="entry name" value="PYRIMIDINE/PURINE NUCLEOSIDE PHOSPHORYLASE"/>
    <property type="match status" value="1"/>
</dbReference>
<dbReference type="InterPro" id="IPR011051">
    <property type="entry name" value="RmlC_Cupin_sf"/>
</dbReference>
<evidence type="ECO:0000313" key="4">
    <source>
        <dbReference type="EMBL" id="QAB15656.1"/>
    </source>
</evidence>
<dbReference type="GO" id="GO:0004850">
    <property type="term" value="F:uridine phosphorylase activity"/>
    <property type="evidence" value="ECO:0007669"/>
    <property type="project" value="RHEA"/>
</dbReference>
<evidence type="ECO:0000256" key="3">
    <source>
        <dbReference type="HAMAP-Rule" id="MF_01537"/>
    </source>
</evidence>
<keyword evidence="1 3" id="KW-0328">Glycosyltransferase</keyword>
<comment type="catalytic activity">
    <reaction evidence="3">
        <text>adenosine + phosphate = alpha-D-ribose 1-phosphate + adenine</text>
        <dbReference type="Rhea" id="RHEA:27642"/>
        <dbReference type="ChEBI" id="CHEBI:16335"/>
        <dbReference type="ChEBI" id="CHEBI:16708"/>
        <dbReference type="ChEBI" id="CHEBI:43474"/>
        <dbReference type="ChEBI" id="CHEBI:57720"/>
        <dbReference type="EC" id="2.4.2.1"/>
    </reaction>
</comment>
<dbReference type="HAMAP" id="MF_01537">
    <property type="entry name" value="Nucleos_phosphorylase_PpnP"/>
    <property type="match status" value="1"/>
</dbReference>
<protein>
    <recommendedName>
        <fullName evidence="3">Pyrimidine/purine nucleoside phosphorylase</fullName>
        <ecNumber evidence="3">2.4.2.1</ecNumber>
        <ecNumber evidence="3">2.4.2.2</ecNumber>
    </recommendedName>
    <alternativeName>
        <fullName evidence="3">Adenosine phosphorylase</fullName>
    </alternativeName>
    <alternativeName>
        <fullName evidence="3">Cytidine phosphorylase</fullName>
    </alternativeName>
    <alternativeName>
        <fullName evidence="3">Guanosine phosphorylase</fullName>
    </alternativeName>
    <alternativeName>
        <fullName evidence="3">Inosine phosphorylase</fullName>
    </alternativeName>
    <alternativeName>
        <fullName evidence="3">Thymidine phosphorylase</fullName>
    </alternativeName>
    <alternativeName>
        <fullName evidence="3">Uridine phosphorylase</fullName>
    </alternativeName>
    <alternativeName>
        <fullName evidence="3">Xanthosine phosphorylase</fullName>
    </alternativeName>
</protein>
<comment type="similarity">
    <text evidence="3">Belongs to the nucleoside phosphorylase PpnP family.</text>
</comment>
<comment type="catalytic activity">
    <reaction evidence="3">
        <text>inosine + phosphate = alpha-D-ribose 1-phosphate + hypoxanthine</text>
        <dbReference type="Rhea" id="RHEA:27646"/>
        <dbReference type="ChEBI" id="CHEBI:17368"/>
        <dbReference type="ChEBI" id="CHEBI:17596"/>
        <dbReference type="ChEBI" id="CHEBI:43474"/>
        <dbReference type="ChEBI" id="CHEBI:57720"/>
        <dbReference type="EC" id="2.4.2.1"/>
    </reaction>
</comment>
<accession>A0A410H429</accession>
<name>A0A410H429_9GAMM</name>
<organism evidence="4 5">
    <name type="scientific">Hydrogenovibrio thermophilus</name>
    <dbReference type="NCBI Taxonomy" id="265883"/>
    <lineage>
        <taxon>Bacteria</taxon>
        <taxon>Pseudomonadati</taxon>
        <taxon>Pseudomonadota</taxon>
        <taxon>Gammaproteobacteria</taxon>
        <taxon>Thiotrichales</taxon>
        <taxon>Piscirickettsiaceae</taxon>
        <taxon>Hydrogenovibrio</taxon>
    </lineage>
</organism>
<dbReference type="CDD" id="cd20296">
    <property type="entry name" value="cupin_PpnP-like"/>
    <property type="match status" value="1"/>
</dbReference>
<comment type="catalytic activity">
    <reaction evidence="3">
        <text>guanosine + phosphate = alpha-D-ribose 1-phosphate + guanine</text>
        <dbReference type="Rhea" id="RHEA:13233"/>
        <dbReference type="ChEBI" id="CHEBI:16235"/>
        <dbReference type="ChEBI" id="CHEBI:16750"/>
        <dbReference type="ChEBI" id="CHEBI:43474"/>
        <dbReference type="ChEBI" id="CHEBI:57720"/>
        <dbReference type="EC" id="2.4.2.1"/>
    </reaction>
</comment>
<dbReference type="RefSeq" id="WP_128385070.1">
    <property type="nucleotide sequence ID" value="NZ_CP035033.1"/>
</dbReference>
<dbReference type="Proteomes" id="UP000285478">
    <property type="component" value="Chromosome"/>
</dbReference>
<gene>
    <name evidence="3" type="primary">ppnP</name>
    <name evidence="4" type="ORF">EPV75_08240</name>
</gene>
<comment type="catalytic activity">
    <reaction evidence="3">
        <text>cytidine + phosphate = cytosine + alpha-D-ribose 1-phosphate</text>
        <dbReference type="Rhea" id="RHEA:52540"/>
        <dbReference type="ChEBI" id="CHEBI:16040"/>
        <dbReference type="ChEBI" id="CHEBI:17562"/>
        <dbReference type="ChEBI" id="CHEBI:43474"/>
        <dbReference type="ChEBI" id="CHEBI:57720"/>
        <dbReference type="EC" id="2.4.2.2"/>
    </reaction>
</comment>
<dbReference type="Gene3D" id="2.60.120.10">
    <property type="entry name" value="Jelly Rolls"/>
    <property type="match status" value="1"/>
</dbReference>
<dbReference type="AlphaFoldDB" id="A0A410H429"/>
<dbReference type="EMBL" id="CP035033">
    <property type="protein sequence ID" value="QAB15656.1"/>
    <property type="molecule type" value="Genomic_DNA"/>
</dbReference>
<dbReference type="GO" id="GO:0047975">
    <property type="term" value="F:guanosine phosphorylase activity"/>
    <property type="evidence" value="ECO:0007669"/>
    <property type="project" value="RHEA"/>
</dbReference>
<dbReference type="EC" id="2.4.2.1" evidence="3"/>
<dbReference type="EC" id="2.4.2.2" evidence="3"/>
<evidence type="ECO:0000256" key="2">
    <source>
        <dbReference type="ARBA" id="ARBA00022679"/>
    </source>
</evidence>
<dbReference type="InterPro" id="IPR014710">
    <property type="entry name" value="RmlC-like_jellyroll"/>
</dbReference>
<dbReference type="GO" id="GO:0005829">
    <property type="term" value="C:cytosol"/>
    <property type="evidence" value="ECO:0007669"/>
    <property type="project" value="TreeGrafter"/>
</dbReference>
<reference evidence="4 5" key="1">
    <citation type="journal article" date="2018" name="Environ. Microbiol.">
        <title>Genomes of ubiquitous marine and hypersaline Hydrogenovibrio, Thiomicrorhabdus and Thiomicrospira spp. encode a diversity of mechanisms to sustain chemolithoautotrophy in heterogeneous environments.</title>
        <authorList>
            <person name="Scott K.M."/>
            <person name="Williams J."/>
            <person name="Porter C.M.B."/>
            <person name="Russel S."/>
            <person name="Harmer T.L."/>
            <person name="Paul J.H."/>
            <person name="Antonen K.M."/>
            <person name="Bridges M.K."/>
            <person name="Camper G.J."/>
            <person name="Campla C.K."/>
            <person name="Casella L.G."/>
            <person name="Chase E."/>
            <person name="Conrad J.W."/>
            <person name="Cruz M.C."/>
            <person name="Dunlap D.S."/>
            <person name="Duran L."/>
            <person name="Fahsbender E.M."/>
            <person name="Goldsmith D.B."/>
            <person name="Keeley R.F."/>
            <person name="Kondoff M.R."/>
            <person name="Kussy B.I."/>
            <person name="Lane M.K."/>
            <person name="Lawler S."/>
            <person name="Leigh B.A."/>
            <person name="Lewis C."/>
            <person name="Lostal L.M."/>
            <person name="Marking D."/>
            <person name="Mancera P.A."/>
            <person name="McClenthan E.C."/>
            <person name="McIntyre E.A."/>
            <person name="Mine J.A."/>
            <person name="Modi S."/>
            <person name="Moore B.D."/>
            <person name="Morgan W.A."/>
            <person name="Nelson K.M."/>
            <person name="Nguyen K.N."/>
            <person name="Ogburn N."/>
            <person name="Parrino D.G."/>
            <person name="Pedapudi A.D."/>
            <person name="Pelham R.P."/>
            <person name="Preece A.M."/>
            <person name="Rampersad E.A."/>
            <person name="Richardson J.C."/>
            <person name="Rodgers C.M."/>
            <person name="Schaffer B.L."/>
            <person name="Sheridan N.E."/>
            <person name="Solone M.R."/>
            <person name="Staley Z.R."/>
            <person name="Tabuchi M."/>
            <person name="Waide R.J."/>
            <person name="Wanjugi P.W."/>
            <person name="Young S."/>
            <person name="Clum A."/>
            <person name="Daum C."/>
            <person name="Huntemann M."/>
            <person name="Ivanova N."/>
            <person name="Kyrpides N."/>
            <person name="Mikhailova N."/>
            <person name="Palaniappan K."/>
            <person name="Pillay M."/>
            <person name="Reddy T.B.K."/>
            <person name="Shapiro N."/>
            <person name="Stamatis D."/>
            <person name="Varghese N."/>
            <person name="Woyke T."/>
            <person name="Boden R."/>
            <person name="Freyermuth S.K."/>
            <person name="Kerfeld C.A."/>
        </authorList>
    </citation>
    <scope>NUCLEOTIDE SEQUENCE [LARGE SCALE GENOMIC DNA]</scope>
    <source>
        <strain evidence="4 5">JR-2</strain>
    </source>
</reference>
<comment type="catalytic activity">
    <reaction evidence="3">
        <text>xanthosine + phosphate = alpha-D-ribose 1-phosphate + xanthine</text>
        <dbReference type="Rhea" id="RHEA:27638"/>
        <dbReference type="ChEBI" id="CHEBI:17712"/>
        <dbReference type="ChEBI" id="CHEBI:18107"/>
        <dbReference type="ChEBI" id="CHEBI:43474"/>
        <dbReference type="ChEBI" id="CHEBI:57720"/>
        <dbReference type="EC" id="2.4.2.1"/>
    </reaction>
</comment>
<comment type="function">
    <text evidence="3">Catalyzes the phosphorolysis of diverse nucleosides, yielding D-ribose 1-phosphate and the respective free bases. Can use uridine, adenosine, guanosine, cytidine, thymidine, inosine and xanthosine as substrates. Also catalyzes the reverse reactions.</text>
</comment>
<comment type="catalytic activity">
    <reaction evidence="3">
        <text>a purine D-ribonucleoside + phosphate = a purine nucleobase + alpha-D-ribose 1-phosphate</text>
        <dbReference type="Rhea" id="RHEA:19805"/>
        <dbReference type="ChEBI" id="CHEBI:26386"/>
        <dbReference type="ChEBI" id="CHEBI:43474"/>
        <dbReference type="ChEBI" id="CHEBI:57720"/>
        <dbReference type="ChEBI" id="CHEBI:142355"/>
        <dbReference type="EC" id="2.4.2.1"/>
    </reaction>
</comment>